<dbReference type="EMBL" id="CP001670">
    <property type="protein sequence ID" value="AFZ80818.1"/>
    <property type="molecule type" value="Genomic_DNA"/>
</dbReference>
<organism evidence="1 2">
    <name type="scientific">Theileria equi strain WA</name>
    <dbReference type="NCBI Taxonomy" id="1537102"/>
    <lineage>
        <taxon>Eukaryota</taxon>
        <taxon>Sar</taxon>
        <taxon>Alveolata</taxon>
        <taxon>Apicomplexa</taxon>
        <taxon>Aconoidasida</taxon>
        <taxon>Piroplasmida</taxon>
        <taxon>Theileriidae</taxon>
        <taxon>Theileria</taxon>
    </lineage>
</organism>
<protein>
    <submittedName>
        <fullName evidence="1">Uncharacterized protein</fullName>
    </submittedName>
</protein>
<dbReference type="RefSeq" id="XP_004830484.1">
    <property type="nucleotide sequence ID" value="XM_004830427.1"/>
</dbReference>
<dbReference type="eggNOG" id="ENOG502QY5Y">
    <property type="taxonomic scope" value="Eukaryota"/>
</dbReference>
<dbReference type="KEGG" id="beq:BEWA_002250"/>
<reference evidence="1 2" key="1">
    <citation type="journal article" date="2012" name="BMC Genomics">
        <title>Comparative genomic analysis and phylogenetic position of Theileria equi.</title>
        <authorList>
            <person name="Kappmeyer L.S."/>
            <person name="Thiagarajan M."/>
            <person name="Herndon D.R."/>
            <person name="Ramsay J.D."/>
            <person name="Caler E."/>
            <person name="Djikeng A."/>
            <person name="Gillespie J.J."/>
            <person name="Lau A.O."/>
            <person name="Roalson E.H."/>
            <person name="Silva J.C."/>
            <person name="Silva M.G."/>
            <person name="Suarez C.E."/>
            <person name="Ueti M.W."/>
            <person name="Nene V.M."/>
            <person name="Mealey R.H."/>
            <person name="Knowles D.P."/>
            <person name="Brayton K.A."/>
        </authorList>
    </citation>
    <scope>NUCLEOTIDE SEQUENCE [LARGE SCALE GENOMIC DNA]</scope>
    <source>
        <strain evidence="1 2">WA</strain>
    </source>
</reference>
<dbReference type="VEuPathDB" id="PiroplasmaDB:BEWA_002250"/>
<sequence>MHATKNIDTIHVNIQAKFVENNNDHRLVSLRLNREGKPARHIVAKNKDGNPRFIIYKLLAALEENTNLYISDLHINANLPWWRWKTREKDEYNTCQTILKELHSFAMANKKRWIDTSDSGDYYDLAFLFILIIHFKNALHKNFNVLNFTWGWRKRWSNDLLNTSECIYDFPVKLHTKVSSEPIFWQYIASQLFRCCNSIRNFVEYFSGYTDCIMGEREDIKKRCRDCTHLNDSKTGILPDNRKIDKSMKQDTVMLILITESFLPKLLELGLYSTLLKAIQFLLGINIFGFSSIDHICTLGGYMELTTLRGSDSAVVKISKLISQHVGTFFNPKSLYGTVNTSIADFSIIENKNLFTYIDHVFSWEALAELILRILDILGSSSLDRLKSSSRWYNFVRALPNGANLHGCILLLLSNLIIYNPDSLVYHKLLIQELAKEDLILRKKNVKGLSESRLTILKEVVRMHHDQAAIWTAFLSYDRDLDAISNAIKIFPHCLPLYGLYIYRGVLQEKNVDAQFDTLRTQFKLDIDNVKWDCFSINNTHAISRVTAVCIAWVYKHKDRSISNAPFIHLLSEFDLKYIVNMLVSIHKGKSVLKHLECLLYHYPNSNTTCIAYTRVVLERSTRDRLKRTLGTDLLQAQRPRVSRQLERFISICTREGYHNDENIFDELKRNNFDDFEMCSIRLGILSRLGFDYKVLKPLVSSRIPFGISTKELRKCVESE</sequence>
<dbReference type="GeneID" id="15806323"/>
<gene>
    <name evidence="1" type="ORF">BEWA_002250</name>
</gene>
<keyword evidence="2" id="KW-1185">Reference proteome</keyword>
<dbReference type="AlphaFoldDB" id="L0AZY4"/>
<proteinExistence type="predicted"/>
<dbReference type="Proteomes" id="UP000031512">
    <property type="component" value="Chromosome 3"/>
</dbReference>
<name>L0AZY4_THEEQ</name>
<accession>L0AZY4</accession>
<evidence type="ECO:0000313" key="2">
    <source>
        <dbReference type="Proteomes" id="UP000031512"/>
    </source>
</evidence>
<evidence type="ECO:0000313" key="1">
    <source>
        <dbReference type="EMBL" id="AFZ80818.1"/>
    </source>
</evidence>